<organism evidence="13">
    <name type="scientific">Archaeoglobus fulgidus</name>
    <dbReference type="NCBI Taxonomy" id="2234"/>
    <lineage>
        <taxon>Archaea</taxon>
        <taxon>Methanobacteriati</taxon>
        <taxon>Methanobacteriota</taxon>
        <taxon>Archaeoglobi</taxon>
        <taxon>Archaeoglobales</taxon>
        <taxon>Archaeoglobaceae</taxon>
        <taxon>Archaeoglobus</taxon>
    </lineage>
</organism>
<evidence type="ECO:0000256" key="10">
    <source>
        <dbReference type="ARBA" id="ARBA00023065"/>
    </source>
</evidence>
<keyword evidence="11 12" id="KW-0472">Membrane</keyword>
<keyword evidence="8" id="KW-0630">Potassium</keyword>
<evidence type="ECO:0000313" key="13">
    <source>
        <dbReference type="EMBL" id="HGT83500.1"/>
    </source>
</evidence>
<accession>A0A7J3M511</accession>
<evidence type="ECO:0000256" key="12">
    <source>
        <dbReference type="SAM" id="Phobius"/>
    </source>
</evidence>
<evidence type="ECO:0000256" key="3">
    <source>
        <dbReference type="ARBA" id="ARBA00022448"/>
    </source>
</evidence>
<keyword evidence="5" id="KW-0997">Cell inner membrane</keyword>
<dbReference type="GO" id="GO:0005886">
    <property type="term" value="C:plasma membrane"/>
    <property type="evidence" value="ECO:0007669"/>
    <property type="project" value="UniProtKB-SubCell"/>
</dbReference>
<keyword evidence="10" id="KW-0406">Ion transport</keyword>
<comment type="similarity">
    <text evidence="2">Belongs to the TrkH potassium transport family.</text>
</comment>
<sequence length="472" mass="52677">MNYNYIFATNGRVLVPFSFAFLLPLTISLFEGESLLPFLVAFSSTFTMGLIFILASRKKEPEISTEKDAYISVAIIWLLIPIFGSIPFLFYSIDPLNAFFESMSGFTTTGMSVLTPELLPASILFWRSFIQWLGGFGVVVLTLIFLPSMRKKSLLFYAEYPTIVLPKVKPRIRDVAMVIFQLYLVLTILEILALYFFGLDLFNALNHALTTISTGGFSTSSESIAKFKDARIEAVIAFFGFIGGLNFALIYALTNKQLRSLADLELRVYTALIAAATLILTIVNIPNYGDILQSLRFSAFQAISFTAMGFTTANVNEWSSSAKMVLLVLMLVGGCSGSTAGGLKVIRFVILLKYVVMEIYKLMEPRTVKSIKYGSYVLEKENVEEIVAFFILYIFIFFLSSLILTLMGYDLETSLSFSASSLGNIGPVFGAPSFSELSYFAKLVLIVNMWVGRLEIIPVFMFLLSLAQKEKW</sequence>
<dbReference type="GO" id="GO:0015379">
    <property type="term" value="F:potassium:chloride symporter activity"/>
    <property type="evidence" value="ECO:0007669"/>
    <property type="project" value="InterPro"/>
</dbReference>
<evidence type="ECO:0000256" key="7">
    <source>
        <dbReference type="ARBA" id="ARBA00022692"/>
    </source>
</evidence>
<keyword evidence="7 12" id="KW-0812">Transmembrane</keyword>
<feature type="transmembrane region" description="Helical" evidence="12">
    <location>
        <begin position="443"/>
        <end position="467"/>
    </location>
</feature>
<dbReference type="PANTHER" id="PTHR32024">
    <property type="entry name" value="TRK SYSTEM POTASSIUM UPTAKE PROTEIN TRKG-RELATED"/>
    <property type="match status" value="1"/>
</dbReference>
<dbReference type="InterPro" id="IPR004772">
    <property type="entry name" value="TrkH"/>
</dbReference>
<feature type="transmembrane region" description="Helical" evidence="12">
    <location>
        <begin position="386"/>
        <end position="409"/>
    </location>
</feature>
<evidence type="ECO:0000256" key="6">
    <source>
        <dbReference type="ARBA" id="ARBA00022538"/>
    </source>
</evidence>
<feature type="transmembrane region" description="Helical" evidence="12">
    <location>
        <begin position="175"/>
        <end position="197"/>
    </location>
</feature>
<evidence type="ECO:0000256" key="1">
    <source>
        <dbReference type="ARBA" id="ARBA00004429"/>
    </source>
</evidence>
<feature type="transmembrane region" description="Helical" evidence="12">
    <location>
        <begin position="322"/>
        <end position="339"/>
    </location>
</feature>
<evidence type="ECO:0000256" key="5">
    <source>
        <dbReference type="ARBA" id="ARBA00022519"/>
    </source>
</evidence>
<feature type="transmembrane region" description="Helical" evidence="12">
    <location>
        <begin position="36"/>
        <end position="57"/>
    </location>
</feature>
<proteinExistence type="inferred from homology"/>
<keyword evidence="4" id="KW-1003">Cell membrane</keyword>
<keyword evidence="3" id="KW-0813">Transport</keyword>
<dbReference type="PANTHER" id="PTHR32024:SF2">
    <property type="entry name" value="TRK SYSTEM POTASSIUM UPTAKE PROTEIN TRKG-RELATED"/>
    <property type="match status" value="1"/>
</dbReference>
<feature type="transmembrane region" description="Helical" evidence="12">
    <location>
        <begin position="69"/>
        <end position="93"/>
    </location>
</feature>
<comment type="caution">
    <text evidence="13">The sequence shown here is derived from an EMBL/GenBank/DDBJ whole genome shotgun (WGS) entry which is preliminary data.</text>
</comment>
<evidence type="ECO:0000256" key="8">
    <source>
        <dbReference type="ARBA" id="ARBA00022958"/>
    </source>
</evidence>
<feature type="transmembrane region" description="Helical" evidence="12">
    <location>
        <begin position="234"/>
        <end position="254"/>
    </location>
</feature>
<keyword evidence="9 12" id="KW-1133">Transmembrane helix</keyword>
<dbReference type="AlphaFoldDB" id="A0A7J3M511"/>
<reference evidence="13" key="1">
    <citation type="journal article" date="2020" name="mSystems">
        <title>Genome- and Community-Level Interaction Insights into Carbon Utilization and Element Cycling Functions of Hydrothermarchaeota in Hydrothermal Sediment.</title>
        <authorList>
            <person name="Zhou Z."/>
            <person name="Liu Y."/>
            <person name="Xu W."/>
            <person name="Pan J."/>
            <person name="Luo Z.H."/>
            <person name="Li M."/>
        </authorList>
    </citation>
    <scope>NUCLEOTIDE SEQUENCE [LARGE SCALE GENOMIC DNA]</scope>
    <source>
        <strain evidence="13">SpSt-587</strain>
    </source>
</reference>
<keyword evidence="6" id="KW-0633">Potassium transport</keyword>
<evidence type="ECO:0000256" key="9">
    <source>
        <dbReference type="ARBA" id="ARBA00022989"/>
    </source>
</evidence>
<comment type="subcellular location">
    <subcellularLocation>
        <location evidence="1">Cell inner membrane</location>
        <topology evidence="1">Multi-pass membrane protein</topology>
    </subcellularLocation>
</comment>
<feature type="transmembrane region" description="Helical" evidence="12">
    <location>
        <begin position="266"/>
        <end position="285"/>
    </location>
</feature>
<gene>
    <name evidence="13" type="ORF">ENT52_07240</name>
</gene>
<dbReference type="PIRSF" id="PIRSF006247">
    <property type="entry name" value="TrkH"/>
    <property type="match status" value="1"/>
</dbReference>
<protein>
    <submittedName>
        <fullName evidence="13">TrkH family potassium uptake protein</fullName>
    </submittedName>
</protein>
<evidence type="ECO:0000256" key="4">
    <source>
        <dbReference type="ARBA" id="ARBA00022475"/>
    </source>
</evidence>
<evidence type="ECO:0000256" key="11">
    <source>
        <dbReference type="ARBA" id="ARBA00023136"/>
    </source>
</evidence>
<feature type="transmembrane region" description="Helical" evidence="12">
    <location>
        <begin position="12"/>
        <end position="30"/>
    </location>
</feature>
<dbReference type="InterPro" id="IPR003445">
    <property type="entry name" value="Cat_transpt"/>
</dbReference>
<evidence type="ECO:0000256" key="2">
    <source>
        <dbReference type="ARBA" id="ARBA00009137"/>
    </source>
</evidence>
<dbReference type="EMBL" id="DSYZ01000135">
    <property type="protein sequence ID" value="HGT83500.1"/>
    <property type="molecule type" value="Genomic_DNA"/>
</dbReference>
<dbReference type="Pfam" id="PF02386">
    <property type="entry name" value="TrkH"/>
    <property type="match status" value="1"/>
</dbReference>
<feature type="transmembrane region" description="Helical" evidence="12">
    <location>
        <begin position="124"/>
        <end position="146"/>
    </location>
</feature>
<name>A0A7J3M511_ARCFL</name>